<proteinExistence type="predicted"/>
<protein>
    <submittedName>
        <fullName evidence="1">Uncharacterized protein</fullName>
    </submittedName>
</protein>
<evidence type="ECO:0000313" key="1">
    <source>
        <dbReference type="EMBL" id="KFA61151.1"/>
    </source>
</evidence>
<evidence type="ECO:0000313" key="2">
    <source>
        <dbReference type="Proteomes" id="UP000028524"/>
    </source>
</evidence>
<organism evidence="1 2">
    <name type="scientific">Stachybotrys chlorohalonatus (strain IBT 40285)</name>
    <dbReference type="NCBI Taxonomy" id="1283841"/>
    <lineage>
        <taxon>Eukaryota</taxon>
        <taxon>Fungi</taxon>
        <taxon>Dikarya</taxon>
        <taxon>Ascomycota</taxon>
        <taxon>Pezizomycotina</taxon>
        <taxon>Sordariomycetes</taxon>
        <taxon>Hypocreomycetidae</taxon>
        <taxon>Hypocreales</taxon>
        <taxon>Stachybotryaceae</taxon>
        <taxon>Stachybotrys</taxon>
    </lineage>
</organism>
<dbReference type="InParanoid" id="A0A084QB16"/>
<accession>A0A084QB16</accession>
<dbReference type="AlphaFoldDB" id="A0A084QB16"/>
<reference evidence="1 2" key="1">
    <citation type="journal article" date="2014" name="BMC Genomics">
        <title>Comparative genome sequencing reveals chemotype-specific gene clusters in the toxigenic black mold Stachybotrys.</title>
        <authorList>
            <person name="Semeiks J."/>
            <person name="Borek D."/>
            <person name="Otwinowski Z."/>
            <person name="Grishin N.V."/>
        </authorList>
    </citation>
    <scope>NUCLEOTIDE SEQUENCE [LARGE SCALE GENOMIC DNA]</scope>
    <source>
        <strain evidence="1 2">IBT 40285</strain>
    </source>
</reference>
<dbReference type="OrthoDB" id="3598799at2759"/>
<keyword evidence="2" id="KW-1185">Reference proteome</keyword>
<name>A0A084QB16_STAC4</name>
<dbReference type="Proteomes" id="UP000028524">
    <property type="component" value="Unassembled WGS sequence"/>
</dbReference>
<dbReference type="HOGENOM" id="CLU_1817069_0_0_1"/>
<sequence>MSKPADPTFAISQIRLLDAAHDVIQRFRSSINAYEVANGRTTGCDMPSWMRWQQDARDLRDLNGATMGMAARIVLAMVVPGSHPTLLASKRIANDKEQMAYDLLEKTWPKEMEDTWGPMAVNMLNVMAPVGKILLRKRGIRQ</sequence>
<dbReference type="EMBL" id="KL660868">
    <property type="protein sequence ID" value="KFA61151.1"/>
    <property type="molecule type" value="Genomic_DNA"/>
</dbReference>
<gene>
    <name evidence="1" type="ORF">S40285_02202</name>
</gene>